<evidence type="ECO:0000313" key="3">
    <source>
        <dbReference type="EMBL" id="KAF0548149.1"/>
    </source>
</evidence>
<sequence length="419" mass="47593">MFFTSPFSILSSLSYLYKTSTQYSKQKSTSSEQTPNSSEKSILSEQKPISSENPILSEQNPASSTASKKFSRINSNSVNSRKRFKNYVAFGDSFSDNGNSYNLTNKIWPTDVNYEGHFTNGKVWTEYLAELLNIKLINYAYGGATSNSEFIQGCTGPKSEFQVYGIKQQIEMFIAANTKSKNKNSNSSTLKKFLKSNKIKKSKKVKDFSRTLFSVWDTGNDYFFSEMRASPLEVVKSLIDALHLLVNSFPSINTILIPNIHDLSRIPAFKTCDIEEKTRISKMIESHNKYLLEHLVKFSRETGVRIIYLKIDKFTKELQTKDGMSCFGISNCVDAAVNLYNNNSEINNDEIVDLNNNDDHKNKDTFLFWDDYHLTTLVHDALANLSFEILEDLSSPLSIHKRNSIATKTFALTLGDYIQ</sequence>
<evidence type="ECO:0000256" key="1">
    <source>
        <dbReference type="ARBA" id="ARBA00022801"/>
    </source>
</evidence>
<feature type="region of interest" description="Disordered" evidence="2">
    <location>
        <begin position="24"/>
        <end position="70"/>
    </location>
</feature>
<accession>A0A8H4AZR5</accession>
<dbReference type="PANTHER" id="PTHR45648:SF22">
    <property type="entry name" value="GDSL LIPASE_ACYLHYDROLASE FAMILY PROTEIN (AFU_ORTHOLOGUE AFUA_4G14700)"/>
    <property type="match status" value="1"/>
</dbReference>
<evidence type="ECO:0000256" key="2">
    <source>
        <dbReference type="SAM" id="MobiDB-lite"/>
    </source>
</evidence>
<dbReference type="OrthoDB" id="1600564at2759"/>
<feature type="compositionally biased region" description="Polar residues" evidence="2">
    <location>
        <begin position="32"/>
        <end position="70"/>
    </location>
</feature>
<keyword evidence="1" id="KW-0378">Hydrolase</keyword>
<dbReference type="PANTHER" id="PTHR45648">
    <property type="entry name" value="GDSL LIPASE/ACYLHYDROLASE FAMILY PROTEIN (AFU_ORTHOLOGUE AFUA_4G14700)"/>
    <property type="match status" value="1"/>
</dbReference>
<dbReference type="Proteomes" id="UP000439903">
    <property type="component" value="Unassembled WGS sequence"/>
</dbReference>
<name>A0A8H4AZR5_GIGMA</name>
<dbReference type="Gene3D" id="3.40.50.1110">
    <property type="entry name" value="SGNH hydrolase"/>
    <property type="match status" value="1"/>
</dbReference>
<organism evidence="3 4">
    <name type="scientific">Gigaspora margarita</name>
    <dbReference type="NCBI Taxonomy" id="4874"/>
    <lineage>
        <taxon>Eukaryota</taxon>
        <taxon>Fungi</taxon>
        <taxon>Fungi incertae sedis</taxon>
        <taxon>Mucoromycota</taxon>
        <taxon>Glomeromycotina</taxon>
        <taxon>Glomeromycetes</taxon>
        <taxon>Diversisporales</taxon>
        <taxon>Gigasporaceae</taxon>
        <taxon>Gigaspora</taxon>
    </lineage>
</organism>
<dbReference type="InterPro" id="IPR051058">
    <property type="entry name" value="GDSL_Est/Lipase"/>
</dbReference>
<gene>
    <name evidence="3" type="ORF">F8M41_026239</name>
</gene>
<dbReference type="EMBL" id="WTPW01000098">
    <property type="protein sequence ID" value="KAF0548149.1"/>
    <property type="molecule type" value="Genomic_DNA"/>
</dbReference>
<protein>
    <submittedName>
        <fullName evidence="3">Carbohydrate esterase family 16 protein</fullName>
    </submittedName>
</protein>
<keyword evidence="4" id="KW-1185">Reference proteome</keyword>
<dbReference type="InterPro" id="IPR001087">
    <property type="entry name" value="GDSL"/>
</dbReference>
<dbReference type="GO" id="GO:0016788">
    <property type="term" value="F:hydrolase activity, acting on ester bonds"/>
    <property type="evidence" value="ECO:0007669"/>
    <property type="project" value="InterPro"/>
</dbReference>
<comment type="caution">
    <text evidence="3">The sequence shown here is derived from an EMBL/GenBank/DDBJ whole genome shotgun (WGS) entry which is preliminary data.</text>
</comment>
<dbReference type="Pfam" id="PF00657">
    <property type="entry name" value="Lipase_GDSL"/>
    <property type="match status" value="1"/>
</dbReference>
<dbReference type="InterPro" id="IPR036514">
    <property type="entry name" value="SGNH_hydro_sf"/>
</dbReference>
<reference evidence="3 4" key="1">
    <citation type="journal article" date="2019" name="Environ. Microbiol.">
        <title>At the nexus of three kingdoms: the genome of the mycorrhizal fungus Gigaspora margarita provides insights into plant, endobacterial and fungal interactions.</title>
        <authorList>
            <person name="Venice F."/>
            <person name="Ghignone S."/>
            <person name="Salvioli di Fossalunga A."/>
            <person name="Amselem J."/>
            <person name="Novero M."/>
            <person name="Xianan X."/>
            <person name="Sedzielewska Toro K."/>
            <person name="Morin E."/>
            <person name="Lipzen A."/>
            <person name="Grigoriev I.V."/>
            <person name="Henrissat B."/>
            <person name="Martin F.M."/>
            <person name="Bonfante P."/>
        </authorList>
    </citation>
    <scope>NUCLEOTIDE SEQUENCE [LARGE SCALE GENOMIC DNA]</scope>
    <source>
        <strain evidence="3 4">BEG34</strain>
    </source>
</reference>
<dbReference type="CDD" id="cd01846">
    <property type="entry name" value="fatty_acyltransferase_like"/>
    <property type="match status" value="1"/>
</dbReference>
<dbReference type="SUPFAM" id="SSF52266">
    <property type="entry name" value="SGNH hydrolase"/>
    <property type="match status" value="1"/>
</dbReference>
<dbReference type="AlphaFoldDB" id="A0A8H4AZR5"/>
<proteinExistence type="predicted"/>
<evidence type="ECO:0000313" key="4">
    <source>
        <dbReference type="Proteomes" id="UP000439903"/>
    </source>
</evidence>